<dbReference type="SUPFAM" id="SSF48208">
    <property type="entry name" value="Six-hairpin glycosidases"/>
    <property type="match status" value="1"/>
</dbReference>
<evidence type="ECO:0000256" key="1">
    <source>
        <dbReference type="SAM" id="SignalP"/>
    </source>
</evidence>
<dbReference type="GO" id="GO:0008422">
    <property type="term" value="F:beta-glucosidase activity"/>
    <property type="evidence" value="ECO:0007669"/>
    <property type="project" value="TreeGrafter"/>
</dbReference>
<evidence type="ECO:0000313" key="4">
    <source>
        <dbReference type="EMBL" id="SHG45899.1"/>
    </source>
</evidence>
<proteinExistence type="predicted"/>
<dbReference type="Pfam" id="PF12215">
    <property type="entry name" value="Glyco_hydr_116N"/>
    <property type="match status" value="1"/>
</dbReference>
<reference evidence="4 5" key="1">
    <citation type="submission" date="2016-11" db="EMBL/GenBank/DDBJ databases">
        <authorList>
            <person name="Jaros S."/>
            <person name="Januszkiewicz K."/>
            <person name="Wedrychowicz H."/>
        </authorList>
    </citation>
    <scope>NUCLEOTIDE SEQUENCE [LARGE SCALE GENOMIC DNA]</scope>
    <source>
        <strain evidence="4 5">DSM 24574</strain>
    </source>
</reference>
<dbReference type="InterPro" id="IPR012341">
    <property type="entry name" value="6hp_glycosidase-like_sf"/>
</dbReference>
<gene>
    <name evidence="4" type="ORF">SAMN04488109_0367</name>
</gene>
<dbReference type="PANTHER" id="PTHR12654:SF0">
    <property type="entry name" value="NON-LYSOSOMAL GLUCOSYLCERAMIDASE"/>
    <property type="match status" value="1"/>
</dbReference>
<dbReference type="Proteomes" id="UP000184212">
    <property type="component" value="Unassembled WGS sequence"/>
</dbReference>
<dbReference type="PROSITE" id="PS51318">
    <property type="entry name" value="TAT"/>
    <property type="match status" value="1"/>
</dbReference>
<dbReference type="Pfam" id="PF04685">
    <property type="entry name" value="DUF608"/>
    <property type="match status" value="1"/>
</dbReference>
<dbReference type="GO" id="GO:0005975">
    <property type="term" value="P:carbohydrate metabolic process"/>
    <property type="evidence" value="ECO:0007669"/>
    <property type="project" value="InterPro"/>
</dbReference>
<feature type="domain" description="Glycosyl-hydrolase family 116 N-terminal" evidence="3">
    <location>
        <begin position="78"/>
        <end position="392"/>
    </location>
</feature>
<dbReference type="InterPro" id="IPR006311">
    <property type="entry name" value="TAT_signal"/>
</dbReference>
<feature type="signal peptide" evidence="1">
    <location>
        <begin position="1"/>
        <end position="24"/>
    </location>
</feature>
<organism evidence="4 5">
    <name type="scientific">Chryseolinea serpens</name>
    <dbReference type="NCBI Taxonomy" id="947013"/>
    <lineage>
        <taxon>Bacteria</taxon>
        <taxon>Pseudomonadati</taxon>
        <taxon>Bacteroidota</taxon>
        <taxon>Cytophagia</taxon>
        <taxon>Cytophagales</taxon>
        <taxon>Fulvivirgaceae</taxon>
        <taxon>Chryseolinea</taxon>
    </lineage>
</organism>
<dbReference type="InterPro" id="IPR008928">
    <property type="entry name" value="6-hairpin_glycosidase_sf"/>
</dbReference>
<protein>
    <submittedName>
        <fullName evidence="4">Uncharacterized protein, contains GBA2_N and DUF608 domains</fullName>
    </submittedName>
</protein>
<feature type="domain" description="Glycosyl-hydrolase family 116 catalytic region" evidence="2">
    <location>
        <begin position="501"/>
        <end position="779"/>
    </location>
</feature>
<sequence length="899" mass="101531">MKNNFIKRRSFLKQSGLLSAGMLAAPHAAFGDSSSPEKKENPGAQLEKKLDAKWIRSLYDRGTATTYLKSRNELTYIGMPVGGIQTGMVYLGGDGRLWLWDVFNKNQTGVVYKNVPWHEKIQFNFDYVRPFDGANYVEPVKDVRPLEQGFAIRLEYEGKKVIKRLQQEDWEEIAFEATYPMATIRYTDPALPVTVLLKAYSPFIPLDEDDSGLPGTILSFSIENKSNTPVKASITGWLENKSCLYTAIDQQYFRVNKALVKDGLSAVLEYTDSYNWADEPFKSAHDYGNFCLASLNENTRVNTAAQLEFADALFTEDHREQTKTENGKPSIASVGNDLTLNSGETKTLHYVIAWYYPNLTFESLKKEGGRYYANRFKSSVEVAGYIHQHFEKLSAQTNLWCDTWYRESTLPYWFLERTFLNISTLATTTCHRFQSGRFYAWEGVGSCPGTCNHVWQYAHAMARIFPALERDTRERVDLGIAFHDDGHIGFRGEYDEQPSIDGQAGRILGIYREHQMSTDDAFLKRNWTHTKQAIQFVLKQDTNGDGMIDTQLENTLDAKWPGEIAWIVGLGLACVKAGQRMAGEMNDPAFASQCKTFVDTGKANLEKLLFNGEYFIHRPDATKGKTVIGSYDTCHIDQVYGQSWAHQVGLGRVIDQQKTLSALRALWKYNFTTDVGPYLKEHHGGRPYALPGEGGMIMNTNPKRDPLPYGVKDAWQVTYFHECMSGFEHQVAAHMMAEGMTEEALILTRTIHDRYHAAKRNPFNEVECSDHYARAMASYGTFITACGFEYHGPQRYIKFAPRLNKENFKAPFTAAAGWGTYAQQKSGKQQEHRLDVKYGTLTLQKIGIEKMDGAKVKFVTVRHGADTLKATVAQQGAELSIVLEKPVTLSAGESLLITT</sequence>
<keyword evidence="1" id="KW-0732">Signal</keyword>
<keyword evidence="5" id="KW-1185">Reference proteome</keyword>
<dbReference type="InterPro" id="IPR024462">
    <property type="entry name" value="GH116_N"/>
</dbReference>
<accession>A0A1M5K081</accession>
<dbReference type="EMBL" id="FQWQ01000001">
    <property type="protein sequence ID" value="SHG45899.1"/>
    <property type="molecule type" value="Genomic_DNA"/>
</dbReference>
<dbReference type="InterPro" id="IPR006775">
    <property type="entry name" value="GH116_catalytic"/>
</dbReference>
<evidence type="ECO:0000259" key="2">
    <source>
        <dbReference type="Pfam" id="PF04685"/>
    </source>
</evidence>
<dbReference type="AlphaFoldDB" id="A0A1M5K081"/>
<evidence type="ECO:0000259" key="3">
    <source>
        <dbReference type="Pfam" id="PF12215"/>
    </source>
</evidence>
<name>A0A1M5K081_9BACT</name>
<feature type="chain" id="PRO_5013359272" evidence="1">
    <location>
        <begin position="25"/>
        <end position="899"/>
    </location>
</feature>
<dbReference type="RefSeq" id="WP_073130446.1">
    <property type="nucleotide sequence ID" value="NZ_FQWQ01000001.1"/>
</dbReference>
<dbReference type="Gene3D" id="1.50.10.10">
    <property type="match status" value="1"/>
</dbReference>
<dbReference type="PANTHER" id="PTHR12654">
    <property type="entry name" value="BILE ACID BETA-GLUCOSIDASE-RELATED"/>
    <property type="match status" value="1"/>
</dbReference>
<evidence type="ECO:0000313" key="5">
    <source>
        <dbReference type="Proteomes" id="UP000184212"/>
    </source>
</evidence>
<dbReference type="OrthoDB" id="1007311at2"/>
<dbReference type="InterPro" id="IPR052566">
    <property type="entry name" value="Non-lysos_glucosylceramidase"/>
</dbReference>
<dbReference type="STRING" id="947013.SAMN04488109_0367"/>